<dbReference type="PANTHER" id="PTHR43840">
    <property type="entry name" value="MITOCHONDRIAL METAL TRANSPORTER 1-RELATED"/>
    <property type="match status" value="1"/>
</dbReference>
<evidence type="ECO:0000259" key="11">
    <source>
        <dbReference type="Pfam" id="PF16916"/>
    </source>
</evidence>
<feature type="transmembrane region" description="Helical" evidence="9">
    <location>
        <begin position="182"/>
        <end position="200"/>
    </location>
</feature>
<dbReference type="InterPro" id="IPR036837">
    <property type="entry name" value="Cation_efflux_CTD_sf"/>
</dbReference>
<organism evidence="12 13">
    <name type="scientific">Rhizorhabdus dicambivorans</name>
    <dbReference type="NCBI Taxonomy" id="1850238"/>
    <lineage>
        <taxon>Bacteria</taxon>
        <taxon>Pseudomonadati</taxon>
        <taxon>Pseudomonadota</taxon>
        <taxon>Alphaproteobacteria</taxon>
        <taxon>Sphingomonadales</taxon>
        <taxon>Sphingomonadaceae</taxon>
        <taxon>Rhizorhabdus</taxon>
    </lineage>
</organism>
<evidence type="ECO:0000313" key="13">
    <source>
        <dbReference type="Proteomes" id="UP000218934"/>
    </source>
</evidence>
<gene>
    <name evidence="12" type="primary">fieF</name>
    <name evidence="12" type="synonym">yiiP</name>
    <name evidence="12" type="ORF">COO09_07085</name>
</gene>
<keyword evidence="4" id="KW-1003">Cell membrane</keyword>
<feature type="domain" description="Cation efflux protein cytoplasmic" evidence="11">
    <location>
        <begin position="213"/>
        <end position="289"/>
    </location>
</feature>
<evidence type="ECO:0000256" key="6">
    <source>
        <dbReference type="ARBA" id="ARBA00022989"/>
    </source>
</evidence>
<keyword evidence="3" id="KW-0813">Transport</keyword>
<dbReference type="OrthoDB" id="9806522at2"/>
<dbReference type="Pfam" id="PF01545">
    <property type="entry name" value="Cation_efflux"/>
    <property type="match status" value="1"/>
</dbReference>
<dbReference type="KEGG" id="rdi:CMV14_17300"/>
<dbReference type="Gene3D" id="3.30.70.1350">
    <property type="entry name" value="Cation efflux protein, cytoplasmic domain"/>
    <property type="match status" value="1"/>
</dbReference>
<evidence type="ECO:0000256" key="9">
    <source>
        <dbReference type="SAM" id="Phobius"/>
    </source>
</evidence>
<evidence type="ECO:0000256" key="3">
    <source>
        <dbReference type="ARBA" id="ARBA00022448"/>
    </source>
</evidence>
<evidence type="ECO:0000313" key="12">
    <source>
        <dbReference type="EMBL" id="PCE43058.1"/>
    </source>
</evidence>
<dbReference type="Pfam" id="PF16916">
    <property type="entry name" value="ZT_dimer"/>
    <property type="match status" value="1"/>
</dbReference>
<dbReference type="AlphaFoldDB" id="A0A2A4FZA8"/>
<dbReference type="InterPro" id="IPR027469">
    <property type="entry name" value="Cation_efflux_TMD_sf"/>
</dbReference>
<comment type="similarity">
    <text evidence="2">Belongs to the cation diffusion facilitator (CDF) transporter (TC 2.A.4) family.</text>
</comment>
<protein>
    <submittedName>
        <fullName evidence="12">Divalent metal cation transporter FieF</fullName>
    </submittedName>
</protein>
<dbReference type="InterPro" id="IPR050291">
    <property type="entry name" value="CDF_Transporter"/>
</dbReference>
<evidence type="ECO:0000256" key="8">
    <source>
        <dbReference type="SAM" id="MobiDB-lite"/>
    </source>
</evidence>
<keyword evidence="6 9" id="KW-1133">Transmembrane helix</keyword>
<feature type="compositionally biased region" description="Basic and acidic residues" evidence="8">
    <location>
        <begin position="284"/>
        <end position="300"/>
    </location>
</feature>
<name>A0A2A4FZA8_9SPHN</name>
<evidence type="ECO:0000256" key="7">
    <source>
        <dbReference type="ARBA" id="ARBA00023136"/>
    </source>
</evidence>
<comment type="caution">
    <text evidence="12">The sequence shown here is derived from an EMBL/GenBank/DDBJ whole genome shotgun (WGS) entry which is preliminary data.</text>
</comment>
<evidence type="ECO:0000259" key="10">
    <source>
        <dbReference type="Pfam" id="PF01545"/>
    </source>
</evidence>
<keyword evidence="7 9" id="KW-0472">Membrane</keyword>
<feature type="transmembrane region" description="Helical" evidence="9">
    <location>
        <begin position="159"/>
        <end position="176"/>
    </location>
</feature>
<feature type="domain" description="Cation efflux protein transmembrane" evidence="10">
    <location>
        <begin position="15"/>
        <end position="208"/>
    </location>
</feature>
<dbReference type="InterPro" id="IPR002524">
    <property type="entry name" value="Cation_efflux"/>
</dbReference>
<sequence>MSWASRLEPNERAGIASVSVAAILILLKGYGSWETGSAAVLGSLADTALDLIASIVTFYSVRLAATPADRQHRYGHGKAEAIAAFFQLVLISISAFGIIVRSAQQLMAGARPQAAETGISVSAIALVLTLLLVAYQRRVIARTGSLAIGTDKIHYQSDVMLNLGVIAALVIEHYMGISGADAVAGMAIGVWLLYGAWHASRRAIDQLMDREWPEERRRAFAEVAGRHPELRGIHNLRTRTSGGDDFAEFHVWVDAGMTLGEAHRVMDEVERKLGKAFPGVDITIHPEPEGHLDPGEENHP</sequence>
<evidence type="ECO:0000256" key="1">
    <source>
        <dbReference type="ARBA" id="ARBA00004141"/>
    </source>
</evidence>
<keyword evidence="13" id="KW-1185">Reference proteome</keyword>
<dbReference type="PANTHER" id="PTHR43840:SF41">
    <property type="entry name" value="CATION-EFFLUX PUMP FIEF"/>
    <property type="match status" value="1"/>
</dbReference>
<feature type="transmembrane region" description="Helical" evidence="9">
    <location>
        <begin position="39"/>
        <end position="61"/>
    </location>
</feature>
<feature type="transmembrane region" description="Helical" evidence="9">
    <location>
        <begin position="81"/>
        <end position="99"/>
    </location>
</feature>
<dbReference type="GO" id="GO:0015341">
    <property type="term" value="F:zinc efflux antiporter activity"/>
    <property type="evidence" value="ECO:0007669"/>
    <property type="project" value="TreeGrafter"/>
</dbReference>
<feature type="transmembrane region" description="Helical" evidence="9">
    <location>
        <begin position="12"/>
        <end position="33"/>
    </location>
</feature>
<dbReference type="Proteomes" id="UP000218934">
    <property type="component" value="Unassembled WGS sequence"/>
</dbReference>
<dbReference type="GO" id="GO:0015093">
    <property type="term" value="F:ferrous iron transmembrane transporter activity"/>
    <property type="evidence" value="ECO:0007669"/>
    <property type="project" value="TreeGrafter"/>
</dbReference>
<reference evidence="12 13" key="1">
    <citation type="submission" date="2017-09" db="EMBL/GenBank/DDBJ databases">
        <title>The Catabolism of 3,6-Dichlorosalicylic acid is Initiated by the Cytochrome P450 Monooxygenase DsmABC in Rhizorhabdus dicambivorans Ndbn-20.</title>
        <authorList>
            <person name="Na L."/>
        </authorList>
    </citation>
    <scope>NUCLEOTIDE SEQUENCE [LARGE SCALE GENOMIC DNA]</scope>
    <source>
        <strain evidence="12 13">Ndbn-20m</strain>
    </source>
</reference>
<keyword evidence="5 9" id="KW-0812">Transmembrane</keyword>
<dbReference type="SUPFAM" id="SSF160240">
    <property type="entry name" value="Cation efflux protein cytoplasmic domain-like"/>
    <property type="match status" value="1"/>
</dbReference>
<dbReference type="InterPro" id="IPR027470">
    <property type="entry name" value="Cation_efflux_CTD"/>
</dbReference>
<dbReference type="GO" id="GO:0006882">
    <property type="term" value="P:intracellular zinc ion homeostasis"/>
    <property type="evidence" value="ECO:0007669"/>
    <property type="project" value="TreeGrafter"/>
</dbReference>
<evidence type="ECO:0000256" key="2">
    <source>
        <dbReference type="ARBA" id="ARBA00008114"/>
    </source>
</evidence>
<dbReference type="NCBIfam" id="TIGR01297">
    <property type="entry name" value="CDF"/>
    <property type="match status" value="1"/>
</dbReference>
<dbReference type="RefSeq" id="WP_066962181.1">
    <property type="nucleotide sequence ID" value="NZ_CP023449.1"/>
</dbReference>
<dbReference type="GO" id="GO:0015086">
    <property type="term" value="F:cadmium ion transmembrane transporter activity"/>
    <property type="evidence" value="ECO:0007669"/>
    <property type="project" value="TreeGrafter"/>
</dbReference>
<accession>A0A2A4FZA8</accession>
<dbReference type="EMBL" id="NWUF01000005">
    <property type="protein sequence ID" value="PCE43058.1"/>
    <property type="molecule type" value="Genomic_DNA"/>
</dbReference>
<dbReference type="GO" id="GO:0005886">
    <property type="term" value="C:plasma membrane"/>
    <property type="evidence" value="ECO:0007669"/>
    <property type="project" value="TreeGrafter"/>
</dbReference>
<dbReference type="Gene3D" id="1.20.1510.10">
    <property type="entry name" value="Cation efflux protein transmembrane domain"/>
    <property type="match status" value="1"/>
</dbReference>
<evidence type="ECO:0000256" key="4">
    <source>
        <dbReference type="ARBA" id="ARBA00022475"/>
    </source>
</evidence>
<dbReference type="InterPro" id="IPR058533">
    <property type="entry name" value="Cation_efflux_TM"/>
</dbReference>
<evidence type="ECO:0000256" key="5">
    <source>
        <dbReference type="ARBA" id="ARBA00022692"/>
    </source>
</evidence>
<feature type="region of interest" description="Disordered" evidence="8">
    <location>
        <begin position="280"/>
        <end position="300"/>
    </location>
</feature>
<dbReference type="SUPFAM" id="SSF161111">
    <property type="entry name" value="Cation efflux protein transmembrane domain-like"/>
    <property type="match status" value="1"/>
</dbReference>
<comment type="subcellular location">
    <subcellularLocation>
        <location evidence="1">Membrane</location>
        <topology evidence="1">Multi-pass membrane protein</topology>
    </subcellularLocation>
</comment>
<proteinExistence type="inferred from homology"/>
<feature type="transmembrane region" description="Helical" evidence="9">
    <location>
        <begin position="119"/>
        <end position="138"/>
    </location>
</feature>